<evidence type="ECO:0000313" key="1">
    <source>
        <dbReference type="EMBL" id="MBM2356373.1"/>
    </source>
</evidence>
<proteinExistence type="predicted"/>
<dbReference type="RefSeq" id="WP_231035257.1">
    <property type="nucleotide sequence ID" value="NZ_JAJNGX010000015.1"/>
</dbReference>
<accession>A0A9Q2NN17</accession>
<sequence length="94" mass="10283">MIKNKEDPEFPDLSYRAFLSVDLLSVGPTMSTGMGIVGLSHSELSSWAANIGHEFEGTEAEWLVKMSDAYAAELVRSDDMDTPAPFVTIEVLES</sequence>
<evidence type="ECO:0000313" key="2">
    <source>
        <dbReference type="Proteomes" id="UP000809337"/>
    </source>
</evidence>
<name>A0A9Q2NN17_9RHOB</name>
<dbReference type="Proteomes" id="UP000809337">
    <property type="component" value="Unassembled WGS sequence"/>
</dbReference>
<dbReference type="EMBL" id="JAFBWN010000015">
    <property type="protein sequence ID" value="MBM2356373.1"/>
    <property type="molecule type" value="Genomic_DNA"/>
</dbReference>
<reference evidence="1" key="1">
    <citation type="submission" date="2021-01" db="EMBL/GenBank/DDBJ databases">
        <title>Diatom-associated Roseobacters Show Island Model of Population Structure.</title>
        <authorList>
            <person name="Qu L."/>
            <person name="Feng X."/>
            <person name="Chen Y."/>
            <person name="Li L."/>
            <person name="Wang X."/>
            <person name="Hu Z."/>
            <person name="Wang H."/>
            <person name="Luo H."/>
        </authorList>
    </citation>
    <scope>NUCLEOTIDE SEQUENCE</scope>
    <source>
        <strain evidence="1">SM26-45</strain>
    </source>
</reference>
<protein>
    <submittedName>
        <fullName evidence="1">Uncharacterized protein</fullName>
    </submittedName>
</protein>
<comment type="caution">
    <text evidence="1">The sequence shown here is derived from an EMBL/GenBank/DDBJ whole genome shotgun (WGS) entry which is preliminary data.</text>
</comment>
<dbReference type="AlphaFoldDB" id="A0A9Q2NN17"/>
<organism evidence="1 2">
    <name type="scientific">Pseudosulfitobacter pseudonitzschiae</name>
    <dbReference type="NCBI Taxonomy" id="1402135"/>
    <lineage>
        <taxon>Bacteria</taxon>
        <taxon>Pseudomonadati</taxon>
        <taxon>Pseudomonadota</taxon>
        <taxon>Alphaproteobacteria</taxon>
        <taxon>Rhodobacterales</taxon>
        <taxon>Roseobacteraceae</taxon>
        <taxon>Pseudosulfitobacter</taxon>
    </lineage>
</organism>
<gene>
    <name evidence="1" type="ORF">JQX14_17595</name>
</gene>